<dbReference type="PROSITE" id="PS50878">
    <property type="entry name" value="RT_POL"/>
    <property type="match status" value="1"/>
</dbReference>
<dbReference type="KEGG" id="goe:108863797"/>
<protein>
    <submittedName>
        <fullName evidence="4">Uncharacterized protein LOC108863797</fullName>
    </submittedName>
</protein>
<dbReference type="GeneID" id="108863797"/>
<evidence type="ECO:0000313" key="3">
    <source>
        <dbReference type="Proteomes" id="UP000694867"/>
    </source>
</evidence>
<evidence type="ECO:0000259" key="2">
    <source>
        <dbReference type="PROSITE" id="PS50878"/>
    </source>
</evidence>
<dbReference type="RefSeq" id="XP_028966492.1">
    <property type="nucleotide sequence ID" value="XM_029110659.1"/>
</dbReference>
<dbReference type="Pfam" id="PF00078">
    <property type="entry name" value="RVT_1"/>
    <property type="match status" value="1"/>
</dbReference>
<organism evidence="3 4">
    <name type="scientific">Galendromus occidentalis</name>
    <name type="common">western predatory mite</name>
    <dbReference type="NCBI Taxonomy" id="34638"/>
    <lineage>
        <taxon>Eukaryota</taxon>
        <taxon>Metazoa</taxon>
        <taxon>Ecdysozoa</taxon>
        <taxon>Arthropoda</taxon>
        <taxon>Chelicerata</taxon>
        <taxon>Arachnida</taxon>
        <taxon>Acari</taxon>
        <taxon>Parasitiformes</taxon>
        <taxon>Mesostigmata</taxon>
        <taxon>Gamasina</taxon>
        <taxon>Phytoseioidea</taxon>
        <taxon>Phytoseiidae</taxon>
        <taxon>Typhlodrominae</taxon>
        <taxon>Galendromus</taxon>
    </lineage>
</organism>
<dbReference type="Proteomes" id="UP000694867">
    <property type="component" value="Unplaced"/>
</dbReference>
<dbReference type="AlphaFoldDB" id="A0AAJ7SEV5"/>
<feature type="region of interest" description="Disordered" evidence="1">
    <location>
        <begin position="328"/>
        <end position="353"/>
    </location>
</feature>
<feature type="region of interest" description="Disordered" evidence="1">
    <location>
        <begin position="370"/>
        <end position="393"/>
    </location>
</feature>
<keyword evidence="3" id="KW-1185">Reference proteome</keyword>
<dbReference type="PANTHER" id="PTHR47027">
    <property type="entry name" value="REVERSE TRANSCRIPTASE DOMAIN-CONTAINING PROTEIN"/>
    <property type="match status" value="1"/>
</dbReference>
<feature type="domain" description="Reverse transcriptase" evidence="2">
    <location>
        <begin position="1"/>
        <end position="91"/>
    </location>
</feature>
<dbReference type="PANTHER" id="PTHR47027:SF20">
    <property type="entry name" value="REVERSE TRANSCRIPTASE-LIKE PROTEIN WITH RNA-DIRECTED DNA POLYMERASE DOMAIN"/>
    <property type="match status" value="1"/>
</dbReference>
<evidence type="ECO:0000313" key="4">
    <source>
        <dbReference type="RefSeq" id="XP_028966492.1"/>
    </source>
</evidence>
<reference evidence="4" key="1">
    <citation type="submission" date="2025-08" db="UniProtKB">
        <authorList>
            <consortium name="RefSeq"/>
        </authorList>
    </citation>
    <scope>IDENTIFICATION</scope>
</reference>
<feature type="compositionally biased region" description="Polar residues" evidence="1">
    <location>
        <begin position="336"/>
        <end position="351"/>
    </location>
</feature>
<proteinExistence type="predicted"/>
<evidence type="ECO:0000256" key="1">
    <source>
        <dbReference type="SAM" id="MobiDB-lite"/>
    </source>
</evidence>
<gene>
    <name evidence="4" type="primary">LOC108863797</name>
</gene>
<dbReference type="InterPro" id="IPR000477">
    <property type="entry name" value="RT_dom"/>
</dbReference>
<accession>A0AAJ7SEV5</accession>
<sequence length="393" mass="44520">MVVEHEGKTYFDIPGLLFADDLVLMARNHNDMAKLLEVTTEYGNRNKLTFNPEKSAVVIYSPHDVGRKKTLTIQGQVIPVAKNYKYLGVTLSDSRNYLNAQEEAWMKGATSALHAMHATSLWGFNRFEISRVQWKATAVPKLTYANSVLVRSANLRDTLDRAQRKAGKWALGIPGSKVSNEFVEGELGWSSFEARDAQSKLRYFERVRSMPENRWPKAILRMMELTQKETKAYQETERLRAKYECSDIRLQFDQEGRPLSNIFNKKIKERIRETQEAMWRDNMLLKTSLTTYAKGKKTRGVTSFTYDNSKGSALLALARANMLPTRAHKMYPGTDKNLSQGGDSQKQGTDEATQECAEFIGISKMKFGNESPDLRSAGPEAVEIVENSGGEIY</sequence>
<name>A0AAJ7SEV5_9ACAR</name>